<dbReference type="InterPro" id="IPR039425">
    <property type="entry name" value="RNA_pol_sigma-70-like"/>
</dbReference>
<dbReference type="AlphaFoldDB" id="A0AAJ1Q5S4"/>
<evidence type="ECO:0000256" key="3">
    <source>
        <dbReference type="ARBA" id="ARBA00023082"/>
    </source>
</evidence>
<proteinExistence type="inferred from homology"/>
<dbReference type="GO" id="GO:0006352">
    <property type="term" value="P:DNA-templated transcription initiation"/>
    <property type="evidence" value="ECO:0007669"/>
    <property type="project" value="InterPro"/>
</dbReference>
<dbReference type="SUPFAM" id="SSF88946">
    <property type="entry name" value="Sigma2 domain of RNA polymerase sigma factors"/>
    <property type="match status" value="1"/>
</dbReference>
<dbReference type="InterPro" id="IPR007627">
    <property type="entry name" value="RNA_pol_sigma70_r2"/>
</dbReference>
<keyword evidence="5" id="KW-0804">Transcription</keyword>
<keyword evidence="2" id="KW-0805">Transcription regulation</keyword>
<dbReference type="GO" id="GO:0016987">
    <property type="term" value="F:sigma factor activity"/>
    <property type="evidence" value="ECO:0007669"/>
    <property type="project" value="UniProtKB-KW"/>
</dbReference>
<dbReference type="EMBL" id="JASOOE010000008">
    <property type="protein sequence ID" value="MDK7187334.1"/>
    <property type="molecule type" value="Genomic_DNA"/>
</dbReference>
<evidence type="ECO:0000256" key="5">
    <source>
        <dbReference type="ARBA" id="ARBA00023163"/>
    </source>
</evidence>
<evidence type="ECO:0000259" key="6">
    <source>
        <dbReference type="Pfam" id="PF04542"/>
    </source>
</evidence>
<comment type="similarity">
    <text evidence="1">Belongs to the sigma-70 factor family. ECF subfamily.</text>
</comment>
<dbReference type="InterPro" id="IPR013324">
    <property type="entry name" value="RNA_pol_sigma_r3/r4-like"/>
</dbReference>
<feature type="domain" description="RNA polymerase sigma-70 region 2" evidence="6">
    <location>
        <begin position="30"/>
        <end position="97"/>
    </location>
</feature>
<dbReference type="Proteomes" id="UP001229251">
    <property type="component" value="Unassembled WGS sequence"/>
</dbReference>
<keyword evidence="4" id="KW-0238">DNA-binding</keyword>
<dbReference type="GO" id="GO:0003677">
    <property type="term" value="F:DNA binding"/>
    <property type="evidence" value="ECO:0007669"/>
    <property type="project" value="UniProtKB-KW"/>
</dbReference>
<accession>A0AAJ1Q5S4</accession>
<evidence type="ECO:0000313" key="8">
    <source>
        <dbReference type="Proteomes" id="UP001229251"/>
    </source>
</evidence>
<sequence length="204" mass="24374">MTQYHDLTNEVLVQLLQNNLQDELAFMTLLDRFKPLFTKMAYQMKIEGYEPEDIFQEGFIQLYLGIQYFDVNYGSYFASYLKAVITNRVFQLAKKDQKRKEVIQEVNASLEDLPYFESDFKLQCSSLGENDFMRNSPEEILMAQDTIRRFIDQLSDFEHDVMRYYLFRGMSVREIAEETSQDYNKVRHAVRRAKDKLNKLIHHE</sequence>
<dbReference type="NCBIfam" id="TIGR02937">
    <property type="entry name" value="sigma70-ECF"/>
    <property type="match status" value="1"/>
</dbReference>
<dbReference type="PANTHER" id="PTHR43133:SF8">
    <property type="entry name" value="RNA POLYMERASE SIGMA FACTOR HI_1459-RELATED"/>
    <property type="match status" value="1"/>
</dbReference>
<evidence type="ECO:0000256" key="1">
    <source>
        <dbReference type="ARBA" id="ARBA00010641"/>
    </source>
</evidence>
<dbReference type="Gene3D" id="1.10.10.10">
    <property type="entry name" value="Winged helix-like DNA-binding domain superfamily/Winged helix DNA-binding domain"/>
    <property type="match status" value="1"/>
</dbReference>
<dbReference type="InterPro" id="IPR013325">
    <property type="entry name" value="RNA_pol_sigma_r2"/>
</dbReference>
<comment type="caution">
    <text evidence="7">The sequence shown here is derived from an EMBL/GenBank/DDBJ whole genome shotgun (WGS) entry which is preliminary data.</text>
</comment>
<dbReference type="InterPro" id="IPR036388">
    <property type="entry name" value="WH-like_DNA-bd_sf"/>
</dbReference>
<dbReference type="Gene3D" id="1.10.1740.10">
    <property type="match status" value="1"/>
</dbReference>
<evidence type="ECO:0000256" key="4">
    <source>
        <dbReference type="ARBA" id="ARBA00023125"/>
    </source>
</evidence>
<name>A0AAJ1Q5S4_9LACT</name>
<protein>
    <submittedName>
        <fullName evidence="7">Sigma-70 family RNA polymerase sigma factor</fullName>
    </submittedName>
</protein>
<gene>
    <name evidence="7" type="ORF">QP433_05005</name>
</gene>
<dbReference type="SUPFAM" id="SSF88659">
    <property type="entry name" value="Sigma3 and sigma4 domains of RNA polymerase sigma factors"/>
    <property type="match status" value="1"/>
</dbReference>
<evidence type="ECO:0000256" key="2">
    <source>
        <dbReference type="ARBA" id="ARBA00023015"/>
    </source>
</evidence>
<dbReference type="RefSeq" id="WP_285065798.1">
    <property type="nucleotide sequence ID" value="NZ_JASOOE010000008.1"/>
</dbReference>
<reference evidence="7" key="1">
    <citation type="submission" date="2023-05" db="EMBL/GenBank/DDBJ databases">
        <title>Cataloging the Phylogenetic Diversity of Human Bladder Bacteria.</title>
        <authorList>
            <person name="Du J."/>
        </authorList>
    </citation>
    <scope>NUCLEOTIDE SEQUENCE</scope>
    <source>
        <strain evidence="7">UMB1231</strain>
    </source>
</reference>
<keyword evidence="3" id="KW-0731">Sigma factor</keyword>
<dbReference type="Pfam" id="PF04542">
    <property type="entry name" value="Sigma70_r2"/>
    <property type="match status" value="1"/>
</dbReference>
<dbReference type="InterPro" id="IPR014284">
    <property type="entry name" value="RNA_pol_sigma-70_dom"/>
</dbReference>
<dbReference type="PANTHER" id="PTHR43133">
    <property type="entry name" value="RNA POLYMERASE ECF-TYPE SIGMA FACTO"/>
    <property type="match status" value="1"/>
</dbReference>
<evidence type="ECO:0000313" key="7">
    <source>
        <dbReference type="EMBL" id="MDK7187334.1"/>
    </source>
</evidence>
<organism evidence="7 8">
    <name type="scientific">Facklamia hominis</name>
    <dbReference type="NCBI Taxonomy" id="178214"/>
    <lineage>
        <taxon>Bacteria</taxon>
        <taxon>Bacillati</taxon>
        <taxon>Bacillota</taxon>
        <taxon>Bacilli</taxon>
        <taxon>Lactobacillales</taxon>
        <taxon>Aerococcaceae</taxon>
        <taxon>Facklamia</taxon>
    </lineage>
</organism>